<organism evidence="1 2">
    <name type="scientific">Endocarpon pusillum</name>
    <dbReference type="NCBI Taxonomy" id="364733"/>
    <lineage>
        <taxon>Eukaryota</taxon>
        <taxon>Fungi</taxon>
        <taxon>Dikarya</taxon>
        <taxon>Ascomycota</taxon>
        <taxon>Pezizomycotina</taxon>
        <taxon>Eurotiomycetes</taxon>
        <taxon>Chaetothyriomycetidae</taxon>
        <taxon>Verrucariales</taxon>
        <taxon>Verrucariaceae</taxon>
        <taxon>Endocarpon</taxon>
    </lineage>
</organism>
<evidence type="ECO:0000313" key="1">
    <source>
        <dbReference type="EMBL" id="KAF7510439.1"/>
    </source>
</evidence>
<protein>
    <submittedName>
        <fullName evidence="1">Uncharacterized protein</fullName>
    </submittedName>
</protein>
<dbReference type="AlphaFoldDB" id="A0A8H7AN43"/>
<comment type="caution">
    <text evidence="1">The sequence shown here is derived from an EMBL/GenBank/DDBJ whole genome shotgun (WGS) entry which is preliminary data.</text>
</comment>
<dbReference type="Proteomes" id="UP000606974">
    <property type="component" value="Unassembled WGS sequence"/>
</dbReference>
<reference evidence="1" key="1">
    <citation type="submission" date="2020-02" db="EMBL/GenBank/DDBJ databases">
        <authorList>
            <person name="Palmer J.M."/>
        </authorList>
    </citation>
    <scope>NUCLEOTIDE SEQUENCE</scope>
    <source>
        <strain evidence="1">EPUS1.4</strain>
        <tissue evidence="1">Thallus</tissue>
    </source>
</reference>
<proteinExistence type="predicted"/>
<gene>
    <name evidence="1" type="ORF">GJ744_006718</name>
</gene>
<keyword evidence="2" id="KW-1185">Reference proteome</keyword>
<dbReference type="EMBL" id="JAACFV010000030">
    <property type="protein sequence ID" value="KAF7510439.1"/>
    <property type="molecule type" value="Genomic_DNA"/>
</dbReference>
<evidence type="ECO:0000313" key="2">
    <source>
        <dbReference type="Proteomes" id="UP000606974"/>
    </source>
</evidence>
<accession>A0A8H7AN43</accession>
<sequence length="74" mass="8052">MGDDISVLNDRVYIFTGFAIDRDLSCLNGMLVVFSGAITEFCCENVKDFSTAPSLFAEGVVGVVVRRNSAQTLR</sequence>
<name>A0A8H7AN43_9EURO</name>